<protein>
    <submittedName>
        <fullName evidence="1">Uncharacterized protein</fullName>
    </submittedName>
</protein>
<dbReference type="AlphaFoldDB" id="A0A7R9FHI8"/>
<organism evidence="1">
    <name type="scientific">Timema tahoe</name>
    <dbReference type="NCBI Taxonomy" id="61484"/>
    <lineage>
        <taxon>Eukaryota</taxon>
        <taxon>Metazoa</taxon>
        <taxon>Ecdysozoa</taxon>
        <taxon>Arthropoda</taxon>
        <taxon>Hexapoda</taxon>
        <taxon>Insecta</taxon>
        <taxon>Pterygota</taxon>
        <taxon>Neoptera</taxon>
        <taxon>Polyneoptera</taxon>
        <taxon>Phasmatodea</taxon>
        <taxon>Timematodea</taxon>
        <taxon>Timematoidea</taxon>
        <taxon>Timematidae</taxon>
        <taxon>Timema</taxon>
    </lineage>
</organism>
<gene>
    <name evidence="1" type="ORF">TTEB3V08_LOCUS1718</name>
</gene>
<reference evidence="1" key="1">
    <citation type="submission" date="2020-11" db="EMBL/GenBank/DDBJ databases">
        <authorList>
            <person name="Tran Van P."/>
        </authorList>
    </citation>
    <scope>NUCLEOTIDE SEQUENCE</scope>
</reference>
<evidence type="ECO:0000313" key="1">
    <source>
        <dbReference type="EMBL" id="CAD7453588.1"/>
    </source>
</evidence>
<sequence>MSKSRRASTPAAPFPSRQACCIQQYSKPHDRINVTLLSNQSVGLSLVGGHHILKYEWPYDNDEKSPAVQQKKNKNQFDSAGKQNNEVNQMIVSSCLEDMDATVRQQKAALRKQMNQVLNALPKHEVVRQSKIVTDKIKWDQFHEWMQDGYATYRQQVLKML</sequence>
<accession>A0A7R9FHI8</accession>
<name>A0A7R9FHI8_9NEOP</name>
<proteinExistence type="predicted"/>
<dbReference type="EMBL" id="OE000363">
    <property type="protein sequence ID" value="CAD7453588.1"/>
    <property type="molecule type" value="Genomic_DNA"/>
</dbReference>